<organism evidence="2 3">
    <name type="scientific">Lasiosphaeria miniovina</name>
    <dbReference type="NCBI Taxonomy" id="1954250"/>
    <lineage>
        <taxon>Eukaryota</taxon>
        <taxon>Fungi</taxon>
        <taxon>Dikarya</taxon>
        <taxon>Ascomycota</taxon>
        <taxon>Pezizomycotina</taxon>
        <taxon>Sordariomycetes</taxon>
        <taxon>Sordariomycetidae</taxon>
        <taxon>Sordariales</taxon>
        <taxon>Lasiosphaeriaceae</taxon>
        <taxon>Lasiosphaeria</taxon>
    </lineage>
</organism>
<dbReference type="RefSeq" id="XP_060293694.1">
    <property type="nucleotide sequence ID" value="XM_060447090.1"/>
</dbReference>
<protein>
    <submittedName>
        <fullName evidence="2">Uncharacterized protein</fullName>
    </submittedName>
</protein>
<reference evidence="2" key="1">
    <citation type="submission" date="2023-06" db="EMBL/GenBank/DDBJ databases">
        <title>Genome-scale phylogeny and comparative genomics of the fungal order Sordariales.</title>
        <authorList>
            <consortium name="Lawrence Berkeley National Laboratory"/>
            <person name="Hensen N."/>
            <person name="Bonometti L."/>
            <person name="Westerberg I."/>
            <person name="Brannstrom I.O."/>
            <person name="Guillou S."/>
            <person name="Cros-Aarteil S."/>
            <person name="Calhoun S."/>
            <person name="Haridas S."/>
            <person name="Kuo A."/>
            <person name="Mondo S."/>
            <person name="Pangilinan J."/>
            <person name="Riley R."/>
            <person name="LaButti K."/>
            <person name="Andreopoulos B."/>
            <person name="Lipzen A."/>
            <person name="Chen C."/>
            <person name="Yanf M."/>
            <person name="Daum C."/>
            <person name="Ng V."/>
            <person name="Clum A."/>
            <person name="Steindorff A."/>
            <person name="Ohm R."/>
            <person name="Martin F."/>
            <person name="Silar P."/>
            <person name="Natvig D."/>
            <person name="Lalanne C."/>
            <person name="Gautier V."/>
            <person name="Ament-velasquez S.L."/>
            <person name="Kruys A."/>
            <person name="Hutchinson M.I."/>
            <person name="Powell A.J."/>
            <person name="Barry K."/>
            <person name="Miller A.N."/>
            <person name="Grigoriev I.V."/>
            <person name="Debuchy R."/>
            <person name="Gladieux P."/>
            <person name="Thoren M.H."/>
            <person name="Johannesson H."/>
        </authorList>
    </citation>
    <scope>NUCLEOTIDE SEQUENCE</scope>
    <source>
        <strain evidence="2">SMH2392-1A</strain>
    </source>
</reference>
<evidence type="ECO:0000313" key="3">
    <source>
        <dbReference type="Proteomes" id="UP001172101"/>
    </source>
</evidence>
<dbReference type="AlphaFoldDB" id="A0AA40DT11"/>
<evidence type="ECO:0000313" key="2">
    <source>
        <dbReference type="EMBL" id="KAK0712371.1"/>
    </source>
</evidence>
<proteinExistence type="predicted"/>
<dbReference type="InterPro" id="IPR045690">
    <property type="entry name" value="DUF6055"/>
</dbReference>
<accession>A0AA40DT11</accession>
<name>A0AA40DT11_9PEZI</name>
<dbReference type="Proteomes" id="UP001172101">
    <property type="component" value="Unassembled WGS sequence"/>
</dbReference>
<evidence type="ECO:0000256" key="1">
    <source>
        <dbReference type="SAM" id="MobiDB-lite"/>
    </source>
</evidence>
<feature type="compositionally biased region" description="Pro residues" evidence="1">
    <location>
        <begin position="12"/>
        <end position="21"/>
    </location>
</feature>
<sequence length="463" mass="49529">MTSLIYPGTGTAPPPPPLPPQPPASYCRPGYHAVCCSGAVAAASIGGVVSGSSSLASAPPAQFTPNPRVGPGGTKYKDSAHFRVYGATNDSLADGAIGMLEAAYACFVDGLGWRSPGLSFKQDTDDGPWNKLNVYQVDTLPGAAANTPTDPTLGLAWLNVVKDYMAEPSVVVHEFGHALTYCERYWIDQGRTGAWWETVANFVADTYITSSYCASSRAKFKQKDNGNTLIDLKKVVGDSYQVIVDGTRDSGNYYQAWPFFTYMHNNPDNITGLGPAMFPAVWVRYKRNSNETPLHVLDRIVSPTKIQTVVARYWARMAFVDIGHAKAQAQFAGQRKSLNYVNWDAQGGTGKYRVKTARRPRYMGANITPLRTTAGSPVVAVNVTAASAPFTAILAIRAGDGSGAVRYVELANGVGQATLGSGEEAMLVVVNTPAALVLFDPFNLTSETNTGVDYQVQLTGATI</sequence>
<gene>
    <name evidence="2" type="ORF">B0T26DRAFT_803474</name>
</gene>
<comment type="caution">
    <text evidence="2">The sequence shown here is derived from an EMBL/GenBank/DDBJ whole genome shotgun (WGS) entry which is preliminary data.</text>
</comment>
<keyword evidence="3" id="KW-1185">Reference proteome</keyword>
<dbReference type="GeneID" id="85330360"/>
<dbReference type="Pfam" id="PF19527">
    <property type="entry name" value="DUF6055"/>
    <property type="match status" value="1"/>
</dbReference>
<dbReference type="EMBL" id="JAUIRO010000005">
    <property type="protein sequence ID" value="KAK0712371.1"/>
    <property type="molecule type" value="Genomic_DNA"/>
</dbReference>
<feature type="region of interest" description="Disordered" evidence="1">
    <location>
        <begin position="1"/>
        <end position="21"/>
    </location>
</feature>